<dbReference type="InterPro" id="IPR000917">
    <property type="entry name" value="Sulfatase_N"/>
</dbReference>
<keyword evidence="7" id="KW-1185">Reference proteome</keyword>
<dbReference type="Proteomes" id="UP000245880">
    <property type="component" value="Unassembled WGS sequence"/>
</dbReference>
<keyword evidence="2" id="KW-0479">Metal-binding</keyword>
<dbReference type="InterPro" id="IPR024607">
    <property type="entry name" value="Sulfatase_CS"/>
</dbReference>
<comment type="caution">
    <text evidence="6">The sequence shown here is derived from an EMBL/GenBank/DDBJ whole genome shotgun (WGS) entry which is preliminary data.</text>
</comment>
<evidence type="ECO:0000313" key="7">
    <source>
        <dbReference type="Proteomes" id="UP000245880"/>
    </source>
</evidence>
<feature type="domain" description="Sulfatase N-terminal" evidence="5">
    <location>
        <begin position="24"/>
        <end position="294"/>
    </location>
</feature>
<dbReference type="PANTHER" id="PTHR42693:SF53">
    <property type="entry name" value="ENDO-4-O-SULFATASE"/>
    <property type="match status" value="1"/>
</dbReference>
<evidence type="ECO:0000256" key="1">
    <source>
        <dbReference type="ARBA" id="ARBA00008779"/>
    </source>
</evidence>
<evidence type="ECO:0000256" key="4">
    <source>
        <dbReference type="ARBA" id="ARBA00022837"/>
    </source>
</evidence>
<evidence type="ECO:0000256" key="2">
    <source>
        <dbReference type="ARBA" id="ARBA00022723"/>
    </source>
</evidence>
<evidence type="ECO:0000256" key="3">
    <source>
        <dbReference type="ARBA" id="ARBA00022801"/>
    </source>
</evidence>
<accession>A0A316ASW8</accession>
<dbReference type="GO" id="GO:0004065">
    <property type="term" value="F:arylsulfatase activity"/>
    <property type="evidence" value="ECO:0007669"/>
    <property type="project" value="TreeGrafter"/>
</dbReference>
<reference evidence="6 7" key="1">
    <citation type="submission" date="2018-03" db="EMBL/GenBank/DDBJ databases">
        <title>Genomic Encyclopedia of Archaeal and Bacterial Type Strains, Phase II (KMG-II): from individual species to whole genera.</title>
        <authorList>
            <person name="Goeker M."/>
        </authorList>
    </citation>
    <scope>NUCLEOTIDE SEQUENCE [LARGE SCALE GENOMIC DNA]</scope>
    <source>
        <strain evidence="6 7">DSM 100346</strain>
    </source>
</reference>
<evidence type="ECO:0000259" key="5">
    <source>
        <dbReference type="Pfam" id="PF00884"/>
    </source>
</evidence>
<dbReference type="SUPFAM" id="SSF48371">
    <property type="entry name" value="ARM repeat"/>
    <property type="match status" value="1"/>
</dbReference>
<keyword evidence="3" id="KW-0378">Hydrolase</keyword>
<dbReference type="Gene3D" id="3.40.720.10">
    <property type="entry name" value="Alkaline Phosphatase, subunit A"/>
    <property type="match status" value="1"/>
</dbReference>
<comment type="similarity">
    <text evidence="1">Belongs to the sulfatase family.</text>
</comment>
<dbReference type="InterPro" id="IPR017850">
    <property type="entry name" value="Alkaline_phosphatase_core_sf"/>
</dbReference>
<dbReference type="GO" id="GO:0046872">
    <property type="term" value="F:metal ion binding"/>
    <property type="evidence" value="ECO:0007669"/>
    <property type="project" value="UniProtKB-KW"/>
</dbReference>
<dbReference type="RefSeq" id="WP_229203168.1">
    <property type="nucleotide sequence ID" value="NZ_QGDT01000001.1"/>
</dbReference>
<gene>
    <name evidence="6" type="ORF">CLV98_101546</name>
</gene>
<dbReference type="PANTHER" id="PTHR42693">
    <property type="entry name" value="ARYLSULFATASE FAMILY MEMBER"/>
    <property type="match status" value="1"/>
</dbReference>
<dbReference type="EMBL" id="QGDT01000001">
    <property type="protein sequence ID" value="PWJ60364.1"/>
    <property type="molecule type" value="Genomic_DNA"/>
</dbReference>
<dbReference type="Gene3D" id="1.25.10.10">
    <property type="entry name" value="Leucine-rich Repeat Variant"/>
    <property type="match status" value="1"/>
</dbReference>
<dbReference type="InterPro" id="IPR011989">
    <property type="entry name" value="ARM-like"/>
</dbReference>
<evidence type="ECO:0000313" key="6">
    <source>
        <dbReference type="EMBL" id="PWJ60364.1"/>
    </source>
</evidence>
<name>A0A316ASW8_9BACT</name>
<dbReference type="PROSITE" id="PS00523">
    <property type="entry name" value="SULFATASE_1"/>
    <property type="match status" value="1"/>
</dbReference>
<organism evidence="6 7">
    <name type="scientific">Dyadobacter jejuensis</name>
    <dbReference type="NCBI Taxonomy" id="1082580"/>
    <lineage>
        <taxon>Bacteria</taxon>
        <taxon>Pseudomonadati</taxon>
        <taxon>Bacteroidota</taxon>
        <taxon>Cytophagia</taxon>
        <taxon>Cytophagales</taxon>
        <taxon>Spirosomataceae</taxon>
        <taxon>Dyadobacter</taxon>
    </lineage>
</organism>
<protein>
    <submittedName>
        <fullName evidence="6">Arylsulfatase A-like enzyme</fullName>
    </submittedName>
</protein>
<sequence>MKRLLSLLITMALGVSFGKAEKLPNILWITSEDNSAFLGCYGDPFATTPHLDALAKKGFRYTHAYANAPVCAPTRNTIITGVYANSGGNQYMRSTNDKSEQVKFFPTLLRDAGYYCTNNNKEDYNVNGSQTKNIWNESGKNAHYKNRKPGQPFFAVFNSTISHESSIHKLKPEAELRHNPKKVSLPPYHPDTPAMRRDWAQYYDKVEDMDTWVGKLLQELEESGEAENTIVFYYADHGGVLGRSKRFVYETGTHVPFIIHIPEKYKQLWPNAQTGTTVDRLISFVDLAPTLLSIVDRPIPAYLQGVPFLGSKKSAAPRYVFMFKDRMDERYDMSRAVRDNKYRYIRNYTPFRPHGQHIEYLWRAASLRSWEEEFKAGRLNETQAAFWKSKPTEELYDTENDPWEINNLAEKPEYQAILKRLQKANRDWMLRIKDTGFIPEAELMDRTASTTSYDYMRSGKFELEPVLNAAELATTPSVKNIPELTALLRADDAAKRYWGATGLLILGEKAKPAITALKIAAKDKSPNVATAASEALYHLGEKELARKSLIAVLNSPNSFARTHALTTLDYLNDSAKETQQAVIAMTQKYLKTSPNGYDLRASQWLIEKWGINPEKYQIDFKF</sequence>
<dbReference type="InterPro" id="IPR050738">
    <property type="entry name" value="Sulfatase"/>
</dbReference>
<dbReference type="Pfam" id="PF00884">
    <property type="entry name" value="Sulfatase"/>
    <property type="match status" value="1"/>
</dbReference>
<dbReference type="CDD" id="cd16027">
    <property type="entry name" value="SGSH"/>
    <property type="match status" value="1"/>
</dbReference>
<dbReference type="AlphaFoldDB" id="A0A316ASW8"/>
<dbReference type="SUPFAM" id="SSF53649">
    <property type="entry name" value="Alkaline phosphatase-like"/>
    <property type="match status" value="1"/>
</dbReference>
<proteinExistence type="inferred from homology"/>
<dbReference type="InterPro" id="IPR016024">
    <property type="entry name" value="ARM-type_fold"/>
</dbReference>
<keyword evidence="4" id="KW-0106">Calcium</keyword>